<evidence type="ECO:0000313" key="5">
    <source>
        <dbReference type="EMBL" id="QDV55100.1"/>
    </source>
</evidence>
<keyword evidence="2" id="KW-0238">DNA-binding</keyword>
<dbReference type="SUPFAM" id="SSF53822">
    <property type="entry name" value="Periplasmic binding protein-like I"/>
    <property type="match status" value="1"/>
</dbReference>
<dbReference type="InterPro" id="IPR018060">
    <property type="entry name" value="HTH_AraC"/>
</dbReference>
<dbReference type="RefSeq" id="WP_145282842.1">
    <property type="nucleotide sequence ID" value="NZ_CP036318.1"/>
</dbReference>
<dbReference type="InterPro" id="IPR054031">
    <property type="entry name" value="XylR_PBP1"/>
</dbReference>
<dbReference type="InterPro" id="IPR046335">
    <property type="entry name" value="LacI/GalR-like_sensor"/>
</dbReference>
<dbReference type="InterPro" id="IPR009057">
    <property type="entry name" value="Homeodomain-like_sf"/>
</dbReference>
<sequence length="400" mass="45483">MIQRIPAFLDRCRIALLILNESHWSRSVLDGIARYAGEHCGWDFWLQPRGLKEPPKLPEDWCGDGVIARISNEPLRESIARHGLPTVNVSWHGTHCREFPKVISDPQACGRLAAEFFIGRGFEQVGYIGPPDCYNYRDEVWPEVDRVAEEAGCQAYKFEPDPNSPQPDYDFQRLRLVRWIRSLPKPVGIVAWNTTLAREIMLTCGAEGINVPNEVAILAVESDPLVSNLSPMPISQIEQRMEQVGYEAAEELQRLISGGQPRDEPILIAPAGVIEKPSTNTEFATDILVQQAVSFIKRHCDEAITVSDITDHLDISRRSLEERFRKALKRSPAEEIRFARVRVLKDLLRRTTMTHAEISVEASFSCENAMFRFFKRMTGLTPGEFRRNQSIDLPMFPETI</sequence>
<feature type="domain" description="HTH araC/xylS-type" evidence="4">
    <location>
        <begin position="290"/>
        <end position="388"/>
    </location>
</feature>
<protein>
    <submittedName>
        <fullName evidence="5">Xylose operon regulatory protein</fullName>
    </submittedName>
</protein>
<dbReference type="PANTHER" id="PTHR30146">
    <property type="entry name" value="LACI-RELATED TRANSCRIPTIONAL REPRESSOR"/>
    <property type="match status" value="1"/>
</dbReference>
<dbReference type="Proteomes" id="UP000316770">
    <property type="component" value="Chromosome"/>
</dbReference>
<dbReference type="EMBL" id="CP036318">
    <property type="protein sequence ID" value="QDV55100.1"/>
    <property type="molecule type" value="Genomic_DNA"/>
</dbReference>
<reference evidence="5 6" key="1">
    <citation type="submission" date="2019-02" db="EMBL/GenBank/DDBJ databases">
        <title>Deep-cultivation of Planctomycetes and their phenomic and genomic characterization uncovers novel biology.</title>
        <authorList>
            <person name="Wiegand S."/>
            <person name="Jogler M."/>
            <person name="Boedeker C."/>
            <person name="Pinto D."/>
            <person name="Vollmers J."/>
            <person name="Rivas-Marin E."/>
            <person name="Kohn T."/>
            <person name="Peeters S.H."/>
            <person name="Heuer A."/>
            <person name="Rast P."/>
            <person name="Oberbeckmann S."/>
            <person name="Bunk B."/>
            <person name="Jeske O."/>
            <person name="Meyerdierks A."/>
            <person name="Storesund J.E."/>
            <person name="Kallscheuer N."/>
            <person name="Luecker S."/>
            <person name="Lage O.M."/>
            <person name="Pohl T."/>
            <person name="Merkel B.J."/>
            <person name="Hornburger P."/>
            <person name="Mueller R.-W."/>
            <person name="Bruemmer F."/>
            <person name="Labrenz M."/>
            <person name="Spormann A.M."/>
            <person name="Op den Camp H."/>
            <person name="Overmann J."/>
            <person name="Amann R."/>
            <person name="Jetten M.S.M."/>
            <person name="Mascher T."/>
            <person name="Medema M.H."/>
            <person name="Devos D.P."/>
            <person name="Kaster A.-K."/>
            <person name="Ovreas L."/>
            <person name="Rohde M."/>
            <person name="Galperin M.Y."/>
            <person name="Jogler C."/>
        </authorList>
    </citation>
    <scope>NUCLEOTIDE SEQUENCE [LARGE SCALE GENOMIC DNA]</scope>
    <source>
        <strain evidence="5 6">Mal33</strain>
    </source>
</reference>
<organism evidence="5 6">
    <name type="scientific">Rosistilla oblonga</name>
    <dbReference type="NCBI Taxonomy" id="2527990"/>
    <lineage>
        <taxon>Bacteria</taxon>
        <taxon>Pseudomonadati</taxon>
        <taxon>Planctomycetota</taxon>
        <taxon>Planctomycetia</taxon>
        <taxon>Pirellulales</taxon>
        <taxon>Pirellulaceae</taxon>
        <taxon>Rosistilla</taxon>
    </lineage>
</organism>
<dbReference type="GO" id="GO:0003700">
    <property type="term" value="F:DNA-binding transcription factor activity"/>
    <property type="evidence" value="ECO:0007669"/>
    <property type="project" value="InterPro"/>
</dbReference>
<proteinExistence type="predicted"/>
<dbReference type="InterPro" id="IPR028082">
    <property type="entry name" value="Peripla_BP_I"/>
</dbReference>
<keyword evidence="1" id="KW-0805">Transcription regulation</keyword>
<dbReference type="PROSITE" id="PS01124">
    <property type="entry name" value="HTH_ARAC_FAMILY_2"/>
    <property type="match status" value="1"/>
</dbReference>
<dbReference type="AlphaFoldDB" id="A0A518IPV8"/>
<keyword evidence="3" id="KW-0804">Transcription</keyword>
<keyword evidence="6" id="KW-1185">Reference proteome</keyword>
<dbReference type="SUPFAM" id="SSF46689">
    <property type="entry name" value="Homeodomain-like"/>
    <property type="match status" value="2"/>
</dbReference>
<accession>A0A518IPV8</accession>
<gene>
    <name evidence="5" type="primary">xylR_3</name>
    <name evidence="5" type="ORF">Mal33_10690</name>
</gene>
<dbReference type="CDD" id="cd01543">
    <property type="entry name" value="PBP1_XylR"/>
    <property type="match status" value="1"/>
</dbReference>
<dbReference type="Pfam" id="PF13377">
    <property type="entry name" value="Peripla_BP_3"/>
    <property type="match status" value="1"/>
</dbReference>
<evidence type="ECO:0000256" key="2">
    <source>
        <dbReference type="ARBA" id="ARBA00023125"/>
    </source>
</evidence>
<evidence type="ECO:0000256" key="3">
    <source>
        <dbReference type="ARBA" id="ARBA00023163"/>
    </source>
</evidence>
<dbReference type="PANTHER" id="PTHR30146:SF24">
    <property type="entry name" value="XYLOSE OPERON REGULATORY PROTEIN"/>
    <property type="match status" value="1"/>
</dbReference>
<dbReference type="SMART" id="SM00342">
    <property type="entry name" value="HTH_ARAC"/>
    <property type="match status" value="1"/>
</dbReference>
<evidence type="ECO:0000256" key="1">
    <source>
        <dbReference type="ARBA" id="ARBA00023015"/>
    </source>
</evidence>
<evidence type="ECO:0000259" key="4">
    <source>
        <dbReference type="PROSITE" id="PS01124"/>
    </source>
</evidence>
<dbReference type="GO" id="GO:0000976">
    <property type="term" value="F:transcription cis-regulatory region binding"/>
    <property type="evidence" value="ECO:0007669"/>
    <property type="project" value="TreeGrafter"/>
</dbReference>
<dbReference type="Pfam" id="PF12833">
    <property type="entry name" value="HTH_18"/>
    <property type="match status" value="1"/>
</dbReference>
<evidence type="ECO:0000313" key="6">
    <source>
        <dbReference type="Proteomes" id="UP000316770"/>
    </source>
</evidence>
<name>A0A518IPV8_9BACT</name>
<dbReference type="Gene3D" id="1.10.10.60">
    <property type="entry name" value="Homeodomain-like"/>
    <property type="match status" value="1"/>
</dbReference>
<dbReference type="Pfam" id="PF22177">
    <property type="entry name" value="PBP1_XylR"/>
    <property type="match status" value="1"/>
</dbReference>
<dbReference type="Gene3D" id="3.40.50.2300">
    <property type="match status" value="2"/>
</dbReference>